<proteinExistence type="inferred from homology"/>
<dbReference type="InterPro" id="IPR036388">
    <property type="entry name" value="WH-like_DNA-bd_sf"/>
</dbReference>
<dbReference type="Gene3D" id="3.40.190.290">
    <property type="match status" value="1"/>
</dbReference>
<dbReference type="STRING" id="433924.NS331_18895"/>
<dbReference type="GO" id="GO:0043565">
    <property type="term" value="F:sequence-specific DNA binding"/>
    <property type="evidence" value="ECO:0007669"/>
    <property type="project" value="TreeGrafter"/>
</dbReference>
<dbReference type="EMBL" id="QQAV01000011">
    <property type="protein sequence ID" value="RDI20074.1"/>
    <property type="molecule type" value="Genomic_DNA"/>
</dbReference>
<accession>A0A370F8S1</accession>
<dbReference type="SUPFAM" id="SSF53850">
    <property type="entry name" value="Periplasmic binding protein-like II"/>
    <property type="match status" value="1"/>
</dbReference>
<dbReference type="OrthoDB" id="5671700at2"/>
<dbReference type="InterPro" id="IPR036390">
    <property type="entry name" value="WH_DNA-bd_sf"/>
</dbReference>
<sequence length="308" mass="33195">MSPVQDLNDLVFFAEVVERGGFSAASRALDVPKSRLSRRIAQLEASLGVQLLQRSTRRLSLTPAGEVYLRHCVAVREAAEAGAAEVAQVRKEPRGLVRLSCPVTLAQSNVGPALPEFFSRHPGVQLEMRVVNRPVDPVEEGVDVALRVRNEVENSATLASRVFGRSQLLLVGTPALLARHGPLTHPESLEQVECVAMSAADARAGTLLQGPGGATHLLMQTPRYLANDLLTLSFAVEQGVGIGFLPDYLCREALQAGRLQSVLPDWQPPPGLVHAMFTPRRALVPAVRAVLDFLGEVLAEPPERSPLA</sequence>
<keyword evidence="2" id="KW-0805">Transcription regulation</keyword>
<name>A0A370F8S1_9BURK</name>
<protein>
    <submittedName>
        <fullName evidence="6">DNA-binding transcriptional LysR family regulator</fullName>
    </submittedName>
</protein>
<evidence type="ECO:0000259" key="5">
    <source>
        <dbReference type="PROSITE" id="PS50931"/>
    </source>
</evidence>
<dbReference type="PROSITE" id="PS50931">
    <property type="entry name" value="HTH_LYSR"/>
    <property type="match status" value="1"/>
</dbReference>
<dbReference type="Pfam" id="PF03466">
    <property type="entry name" value="LysR_substrate"/>
    <property type="match status" value="1"/>
</dbReference>
<dbReference type="GO" id="GO:0003700">
    <property type="term" value="F:DNA-binding transcription factor activity"/>
    <property type="evidence" value="ECO:0007669"/>
    <property type="project" value="InterPro"/>
</dbReference>
<dbReference type="InterPro" id="IPR005119">
    <property type="entry name" value="LysR_subst-bd"/>
</dbReference>
<reference evidence="6 7" key="1">
    <citation type="submission" date="2018-07" db="EMBL/GenBank/DDBJ databases">
        <title>Genomic Encyclopedia of Type Strains, Phase IV (KMG-IV): sequencing the most valuable type-strain genomes for metagenomic binning, comparative biology and taxonomic classification.</title>
        <authorList>
            <person name="Goeker M."/>
        </authorList>
    </citation>
    <scope>NUCLEOTIDE SEQUENCE [LARGE SCALE GENOMIC DNA]</scope>
    <source>
        <strain evidence="6 7">DSM 21352</strain>
    </source>
</reference>
<dbReference type="FunFam" id="1.10.10.10:FF:000001">
    <property type="entry name" value="LysR family transcriptional regulator"/>
    <property type="match status" value="1"/>
</dbReference>
<comment type="similarity">
    <text evidence="1">Belongs to the LysR transcriptional regulatory family.</text>
</comment>
<evidence type="ECO:0000256" key="1">
    <source>
        <dbReference type="ARBA" id="ARBA00009437"/>
    </source>
</evidence>
<dbReference type="Pfam" id="PF00126">
    <property type="entry name" value="HTH_1"/>
    <property type="match status" value="1"/>
</dbReference>
<evidence type="ECO:0000313" key="6">
    <source>
        <dbReference type="EMBL" id="RDI20074.1"/>
    </source>
</evidence>
<evidence type="ECO:0000256" key="2">
    <source>
        <dbReference type="ARBA" id="ARBA00023015"/>
    </source>
</evidence>
<keyword evidence="7" id="KW-1185">Reference proteome</keyword>
<dbReference type="RefSeq" id="WP_017761949.1">
    <property type="nucleotide sequence ID" value="NZ_CALFYD010000233.1"/>
</dbReference>
<evidence type="ECO:0000313" key="7">
    <source>
        <dbReference type="Proteomes" id="UP000255265"/>
    </source>
</evidence>
<dbReference type="Proteomes" id="UP000255265">
    <property type="component" value="Unassembled WGS sequence"/>
</dbReference>
<dbReference type="Gene3D" id="1.10.10.10">
    <property type="entry name" value="Winged helix-like DNA-binding domain superfamily/Winged helix DNA-binding domain"/>
    <property type="match status" value="1"/>
</dbReference>
<keyword evidence="4" id="KW-0804">Transcription</keyword>
<dbReference type="PANTHER" id="PTHR30537">
    <property type="entry name" value="HTH-TYPE TRANSCRIPTIONAL REGULATOR"/>
    <property type="match status" value="1"/>
</dbReference>
<gene>
    <name evidence="6" type="ORF">DFR41_11149</name>
</gene>
<evidence type="ECO:0000256" key="3">
    <source>
        <dbReference type="ARBA" id="ARBA00023125"/>
    </source>
</evidence>
<organism evidence="6 7">
    <name type="scientific">Pseudacidovorax intermedius</name>
    <dbReference type="NCBI Taxonomy" id="433924"/>
    <lineage>
        <taxon>Bacteria</taxon>
        <taxon>Pseudomonadati</taxon>
        <taxon>Pseudomonadota</taxon>
        <taxon>Betaproteobacteria</taxon>
        <taxon>Burkholderiales</taxon>
        <taxon>Comamonadaceae</taxon>
        <taxon>Pseudacidovorax</taxon>
    </lineage>
</organism>
<evidence type="ECO:0000256" key="4">
    <source>
        <dbReference type="ARBA" id="ARBA00023163"/>
    </source>
</evidence>
<dbReference type="InterPro" id="IPR058163">
    <property type="entry name" value="LysR-type_TF_proteobact-type"/>
</dbReference>
<feature type="domain" description="HTH lysR-type" evidence="5">
    <location>
        <begin position="5"/>
        <end position="62"/>
    </location>
</feature>
<keyword evidence="3 6" id="KW-0238">DNA-binding</keyword>
<dbReference type="PANTHER" id="PTHR30537:SF31">
    <property type="entry name" value="TRANSCRIPTIONAL REGULATOR, LYSR FAMILY"/>
    <property type="match status" value="1"/>
</dbReference>
<dbReference type="AlphaFoldDB" id="A0A370F8S1"/>
<comment type="caution">
    <text evidence="6">The sequence shown here is derived from an EMBL/GenBank/DDBJ whole genome shotgun (WGS) entry which is preliminary data.</text>
</comment>
<dbReference type="GO" id="GO:0006351">
    <property type="term" value="P:DNA-templated transcription"/>
    <property type="evidence" value="ECO:0007669"/>
    <property type="project" value="TreeGrafter"/>
</dbReference>
<dbReference type="InterPro" id="IPR000847">
    <property type="entry name" value="LysR_HTH_N"/>
</dbReference>
<dbReference type="SUPFAM" id="SSF46785">
    <property type="entry name" value="Winged helix' DNA-binding domain"/>
    <property type="match status" value="1"/>
</dbReference>